<dbReference type="GO" id="GO:0030246">
    <property type="term" value="F:carbohydrate binding"/>
    <property type="evidence" value="ECO:0007669"/>
    <property type="project" value="InterPro"/>
</dbReference>
<proteinExistence type="predicted"/>
<name>A0A916ZB75_9BACL</name>
<dbReference type="InterPro" id="IPR011013">
    <property type="entry name" value="Gal_mutarotase_sf_dom"/>
</dbReference>
<keyword evidence="2" id="KW-1185">Reference proteome</keyword>
<dbReference type="GO" id="GO:0005975">
    <property type="term" value="P:carbohydrate metabolic process"/>
    <property type="evidence" value="ECO:0007669"/>
    <property type="project" value="InterPro"/>
</dbReference>
<accession>A0A916ZB75</accession>
<evidence type="ECO:0008006" key="3">
    <source>
        <dbReference type="Google" id="ProtNLM"/>
    </source>
</evidence>
<dbReference type="InterPro" id="IPR027839">
    <property type="entry name" value="DUF4432"/>
</dbReference>
<dbReference type="EMBL" id="BMHP01000004">
    <property type="protein sequence ID" value="GGD85677.1"/>
    <property type="molecule type" value="Genomic_DNA"/>
</dbReference>
<dbReference type="Gene3D" id="2.70.98.10">
    <property type="match status" value="1"/>
</dbReference>
<reference evidence="1" key="2">
    <citation type="submission" date="2020-09" db="EMBL/GenBank/DDBJ databases">
        <authorList>
            <person name="Sun Q."/>
            <person name="Zhou Y."/>
        </authorList>
    </citation>
    <scope>NUCLEOTIDE SEQUENCE</scope>
    <source>
        <strain evidence="1">CGMCC 1.15178</strain>
    </source>
</reference>
<sequence>MRLAVTVKVDLNWTYQDIRTVILENDALRVVIMPDLGAKIWQITYKPRGRDLLWQNPRIQPRKLPFHSVYDDQFFGGWDELYPNDEAEIIAGEMYPDHGEIWTLPWQYAVEQADPEQAVLRLWVETPISGSLLSKRITLRAGETKLRFEHTITNTGRKPQPYLWKLHAAMAADEHSRIDLPAGRMQMESFGAPRTGRTSYSYDWPYSQDSSGKEYDMRQVLPESSGVSEFQYATGMHAGWCALTHTRAGIGFGLSYDAAVLPSCWLFASYGGWRGLQTVVLEPCTGYPVSVSGGVEQGTHQTLQPGETVTCAVIATVFEGLAAVEHIDTDGEVTGVLPAGRHEDKLSSE</sequence>
<dbReference type="Pfam" id="PF14486">
    <property type="entry name" value="DUF4432"/>
    <property type="match status" value="1"/>
</dbReference>
<evidence type="ECO:0000313" key="1">
    <source>
        <dbReference type="EMBL" id="GGD85677.1"/>
    </source>
</evidence>
<protein>
    <recommendedName>
        <fullName evidence="3">DUF5107 domain-containing protein</fullName>
    </recommendedName>
</protein>
<comment type="caution">
    <text evidence="1">The sequence shown here is derived from an EMBL/GenBank/DDBJ whole genome shotgun (WGS) entry which is preliminary data.</text>
</comment>
<dbReference type="SUPFAM" id="SSF74650">
    <property type="entry name" value="Galactose mutarotase-like"/>
    <property type="match status" value="1"/>
</dbReference>
<dbReference type="InterPro" id="IPR014718">
    <property type="entry name" value="GH-type_carb-bd"/>
</dbReference>
<dbReference type="Proteomes" id="UP000612456">
    <property type="component" value="Unassembled WGS sequence"/>
</dbReference>
<reference evidence="1" key="1">
    <citation type="journal article" date="2014" name="Int. J. Syst. Evol. Microbiol.">
        <title>Complete genome sequence of Corynebacterium casei LMG S-19264T (=DSM 44701T), isolated from a smear-ripened cheese.</title>
        <authorList>
            <consortium name="US DOE Joint Genome Institute (JGI-PGF)"/>
            <person name="Walter F."/>
            <person name="Albersmeier A."/>
            <person name="Kalinowski J."/>
            <person name="Ruckert C."/>
        </authorList>
    </citation>
    <scope>NUCLEOTIDE SEQUENCE</scope>
    <source>
        <strain evidence="1">CGMCC 1.15178</strain>
    </source>
</reference>
<organism evidence="1 2">
    <name type="scientific">Paenibacillus nasutitermitis</name>
    <dbReference type="NCBI Taxonomy" id="1652958"/>
    <lineage>
        <taxon>Bacteria</taxon>
        <taxon>Bacillati</taxon>
        <taxon>Bacillota</taxon>
        <taxon>Bacilli</taxon>
        <taxon>Bacillales</taxon>
        <taxon>Paenibacillaceae</taxon>
        <taxon>Paenibacillus</taxon>
    </lineage>
</organism>
<gene>
    <name evidence="1" type="ORF">GCM10010911_50110</name>
</gene>
<dbReference type="AlphaFoldDB" id="A0A916ZB75"/>
<evidence type="ECO:0000313" key="2">
    <source>
        <dbReference type="Proteomes" id="UP000612456"/>
    </source>
</evidence>
<dbReference type="GO" id="GO:0003824">
    <property type="term" value="F:catalytic activity"/>
    <property type="evidence" value="ECO:0007669"/>
    <property type="project" value="InterPro"/>
</dbReference>